<name>A0A0F9IYK5_9ZZZZ</name>
<sequence>MRKFGTIFMALLLLLILFAMSGQVASASENGPGIEVSATIPGSVTIPGIEVSATIDGNPVLAQVIPPGYAGVSWTATDVIDAGISSSTDGMAVPISNTGFEASLQPTNNAMTVSYRHPTGTQTQFIDSALIVKAQTRNPLLTYI</sequence>
<dbReference type="EMBL" id="LAZR01011286">
    <property type="protein sequence ID" value="KKM62484.1"/>
    <property type="molecule type" value="Genomic_DNA"/>
</dbReference>
<comment type="caution">
    <text evidence="1">The sequence shown here is derived from an EMBL/GenBank/DDBJ whole genome shotgun (WGS) entry which is preliminary data.</text>
</comment>
<dbReference type="AlphaFoldDB" id="A0A0F9IYK5"/>
<gene>
    <name evidence="1" type="ORF">LCGC14_1521240</name>
</gene>
<proteinExistence type="predicted"/>
<reference evidence="1" key="1">
    <citation type="journal article" date="2015" name="Nature">
        <title>Complex archaea that bridge the gap between prokaryotes and eukaryotes.</title>
        <authorList>
            <person name="Spang A."/>
            <person name="Saw J.H."/>
            <person name="Jorgensen S.L."/>
            <person name="Zaremba-Niedzwiedzka K."/>
            <person name="Martijn J."/>
            <person name="Lind A.E."/>
            <person name="van Eijk R."/>
            <person name="Schleper C."/>
            <person name="Guy L."/>
            <person name="Ettema T.J."/>
        </authorList>
    </citation>
    <scope>NUCLEOTIDE SEQUENCE</scope>
</reference>
<accession>A0A0F9IYK5</accession>
<protein>
    <submittedName>
        <fullName evidence="1">Uncharacterized protein</fullName>
    </submittedName>
</protein>
<organism evidence="1">
    <name type="scientific">marine sediment metagenome</name>
    <dbReference type="NCBI Taxonomy" id="412755"/>
    <lineage>
        <taxon>unclassified sequences</taxon>
        <taxon>metagenomes</taxon>
        <taxon>ecological metagenomes</taxon>
    </lineage>
</organism>
<evidence type="ECO:0000313" key="1">
    <source>
        <dbReference type="EMBL" id="KKM62484.1"/>
    </source>
</evidence>